<evidence type="ECO:0000313" key="2">
    <source>
        <dbReference type="EMBL" id="KAF8788164.1"/>
    </source>
</evidence>
<protein>
    <submittedName>
        <fullName evidence="2">Uncharacterized protein</fullName>
    </submittedName>
</protein>
<dbReference type="AlphaFoldDB" id="A0A8T0FA84"/>
<dbReference type="Proteomes" id="UP000807504">
    <property type="component" value="Unassembled WGS sequence"/>
</dbReference>
<keyword evidence="3" id="KW-1185">Reference proteome</keyword>
<name>A0A8T0FA84_ARGBR</name>
<dbReference type="GO" id="GO:0008527">
    <property type="term" value="F:taste receptor activity"/>
    <property type="evidence" value="ECO:0007669"/>
    <property type="project" value="InterPro"/>
</dbReference>
<feature type="transmembrane region" description="Helical" evidence="1">
    <location>
        <begin position="148"/>
        <end position="167"/>
    </location>
</feature>
<dbReference type="InterPro" id="IPR009318">
    <property type="entry name" value="Gustatory_rcpt"/>
</dbReference>
<reference evidence="2" key="1">
    <citation type="journal article" date="2020" name="bioRxiv">
        <title>Chromosome-level reference genome of the European wasp spider Argiope bruennichi: a resource for studies on range expansion and evolutionary adaptation.</title>
        <authorList>
            <person name="Sheffer M.M."/>
            <person name="Hoppe A."/>
            <person name="Krehenwinkel H."/>
            <person name="Uhl G."/>
            <person name="Kuss A.W."/>
            <person name="Jensen L."/>
            <person name="Jensen C."/>
            <person name="Gillespie R.G."/>
            <person name="Hoff K.J."/>
            <person name="Prost S."/>
        </authorList>
    </citation>
    <scope>NUCLEOTIDE SEQUENCE</scope>
</reference>
<keyword evidence="1" id="KW-0472">Membrane</keyword>
<feature type="transmembrane region" description="Helical" evidence="1">
    <location>
        <begin position="66"/>
        <end position="90"/>
    </location>
</feature>
<feature type="transmembrane region" description="Helical" evidence="1">
    <location>
        <begin position="30"/>
        <end position="54"/>
    </location>
</feature>
<organism evidence="2 3">
    <name type="scientific">Argiope bruennichi</name>
    <name type="common">Wasp spider</name>
    <name type="synonym">Aranea bruennichi</name>
    <dbReference type="NCBI Taxonomy" id="94029"/>
    <lineage>
        <taxon>Eukaryota</taxon>
        <taxon>Metazoa</taxon>
        <taxon>Ecdysozoa</taxon>
        <taxon>Arthropoda</taxon>
        <taxon>Chelicerata</taxon>
        <taxon>Arachnida</taxon>
        <taxon>Araneae</taxon>
        <taxon>Araneomorphae</taxon>
        <taxon>Entelegynae</taxon>
        <taxon>Araneoidea</taxon>
        <taxon>Araneidae</taxon>
        <taxon>Argiope</taxon>
    </lineage>
</organism>
<proteinExistence type="predicted"/>
<accession>A0A8T0FA84</accession>
<gene>
    <name evidence="2" type="ORF">HNY73_009695</name>
</gene>
<sequence>MEKISPATFTFKVEMELLKKRHRIIDMLEMIEATLSTASFLTCAANFIACLTNLSHLLIYLSENKAITVINISLISGSAVVSTMSIFWNAGQIPIEMEKFSRLMRRRIEERSFLECNSLGIRTERSAVDEHVFVLSGHNLIYYRKSTILTLVGTILTYGLLILSIEFKNHFTE</sequence>
<keyword evidence="1" id="KW-0812">Transmembrane</keyword>
<dbReference type="EMBL" id="JABXBU010000015">
    <property type="protein sequence ID" value="KAF8788164.1"/>
    <property type="molecule type" value="Genomic_DNA"/>
</dbReference>
<evidence type="ECO:0000313" key="3">
    <source>
        <dbReference type="Proteomes" id="UP000807504"/>
    </source>
</evidence>
<dbReference type="GO" id="GO:0016020">
    <property type="term" value="C:membrane"/>
    <property type="evidence" value="ECO:0007669"/>
    <property type="project" value="InterPro"/>
</dbReference>
<dbReference type="Pfam" id="PF06151">
    <property type="entry name" value="Trehalose_recp"/>
    <property type="match status" value="1"/>
</dbReference>
<evidence type="ECO:0000256" key="1">
    <source>
        <dbReference type="SAM" id="Phobius"/>
    </source>
</evidence>
<reference evidence="2" key="2">
    <citation type="submission" date="2020-06" db="EMBL/GenBank/DDBJ databases">
        <authorList>
            <person name="Sheffer M."/>
        </authorList>
    </citation>
    <scope>NUCLEOTIDE SEQUENCE</scope>
</reference>
<keyword evidence="1" id="KW-1133">Transmembrane helix</keyword>
<comment type="caution">
    <text evidence="2">The sequence shown here is derived from an EMBL/GenBank/DDBJ whole genome shotgun (WGS) entry which is preliminary data.</text>
</comment>